<feature type="compositionally biased region" description="Basic and acidic residues" evidence="1">
    <location>
        <begin position="420"/>
        <end position="429"/>
    </location>
</feature>
<keyword evidence="4" id="KW-1185">Reference proteome</keyword>
<feature type="domain" description="UDENN" evidence="2">
    <location>
        <begin position="170"/>
        <end position="824"/>
    </location>
</feature>
<sequence length="825" mass="92505">MDTKEDAEVQEETPASPVWVLQHLSEEAVRVASDALHNVYPVSPNLPRLRPELGLRQGHRRSQSDVVPTFNGRSNSFQRLKTRMQKAWKWGSNSQEEDNWRSFNPEVLANQKRQWYQLHSKSLDLTKYKEPTSLFEHFIVVGLHPDANLEIVEDAFAKRKKWELQKANSETLENKMLQHRAPSIPTLEPQILFRYPPGQRLAIRLKDLAAFCFPGGVEARLLERTPSLSELNELIYGQEHLGRDDLAFIFSLKVAGNATLYGVCLHVPEIVQRSPGILGTSSPLSHSSGGYKRFLVSAPRCYCLLTRLPFFELHYEMLNSIIAQERLSRITQFVSELTLNAYVPSVTNVHDQMNGNVDSPERESLSDWMASAIPVDSALALTAAAAGITRDDFISPSSLKIWEPHSPESVTTSEASDFSQVRETDKDSSKNSQNFDECTFEASETCLEPSERMCGCFENDQISPEVRTSFTSRNLALGHLGSSESLFSPVRSMESEDYDEEIFANCDKAFGDDLIMEWAKENKNDLLQIVCGYHALSLPPRGSELLFQPLEHLQAIVYTRPPVAALGFHENNLDSLEVAEVDAKLAAAEEALALSIWTTATICRALSLESVLSLVAGVLLEKQVLVVCPNLGVLSAVVLSLVPLIRPFQWQSLLLPVLPGRMLDFLDAPVPYIVGIQYKPVDLKMKASNVVHVNVLKDEVKMCHLPALPRHKELVSELGPIHARLSRESLIAKRHPVYRCSDVQAEAAAEFLNVMRRYLESLCSDLKSHAITSVQSNNDRVSLLLKDSFIDSFPSRDRPFMKQFVDTQLFSVLSDTHLSSFENGV</sequence>
<dbReference type="Pfam" id="PF03456">
    <property type="entry name" value="uDENN"/>
    <property type="match status" value="1"/>
</dbReference>
<dbReference type="Proteomes" id="UP001459277">
    <property type="component" value="Unassembled WGS sequence"/>
</dbReference>
<feature type="compositionally biased region" description="Polar residues" evidence="1">
    <location>
        <begin position="408"/>
        <end position="419"/>
    </location>
</feature>
<accession>A0AAW2C518</accession>
<organism evidence="3 4">
    <name type="scientific">Lithocarpus litseifolius</name>
    <dbReference type="NCBI Taxonomy" id="425828"/>
    <lineage>
        <taxon>Eukaryota</taxon>
        <taxon>Viridiplantae</taxon>
        <taxon>Streptophyta</taxon>
        <taxon>Embryophyta</taxon>
        <taxon>Tracheophyta</taxon>
        <taxon>Spermatophyta</taxon>
        <taxon>Magnoliopsida</taxon>
        <taxon>eudicotyledons</taxon>
        <taxon>Gunneridae</taxon>
        <taxon>Pentapetalae</taxon>
        <taxon>rosids</taxon>
        <taxon>fabids</taxon>
        <taxon>Fagales</taxon>
        <taxon>Fagaceae</taxon>
        <taxon>Lithocarpus</taxon>
    </lineage>
</organism>
<dbReference type="InterPro" id="IPR001194">
    <property type="entry name" value="cDENN_dom"/>
</dbReference>
<dbReference type="Gene3D" id="3.30.450.200">
    <property type="match status" value="1"/>
</dbReference>
<dbReference type="SMART" id="SM00799">
    <property type="entry name" value="DENN"/>
    <property type="match status" value="1"/>
</dbReference>
<evidence type="ECO:0000313" key="4">
    <source>
        <dbReference type="Proteomes" id="UP001459277"/>
    </source>
</evidence>
<dbReference type="InterPro" id="IPR051942">
    <property type="entry name" value="DENN_domain_containing_2"/>
</dbReference>
<dbReference type="PROSITE" id="PS50211">
    <property type="entry name" value="DENN"/>
    <property type="match status" value="1"/>
</dbReference>
<dbReference type="InterPro" id="IPR005113">
    <property type="entry name" value="uDENN_dom"/>
</dbReference>
<dbReference type="InterPro" id="IPR037516">
    <property type="entry name" value="Tripartite_DENN"/>
</dbReference>
<dbReference type="Gene3D" id="3.40.50.11500">
    <property type="match status" value="1"/>
</dbReference>
<evidence type="ECO:0000256" key="1">
    <source>
        <dbReference type="SAM" id="MobiDB-lite"/>
    </source>
</evidence>
<dbReference type="PANTHER" id="PTHR15288:SF0">
    <property type="entry name" value="UDENN DOMAIN-CONTAINING PROTEIN"/>
    <property type="match status" value="1"/>
</dbReference>
<name>A0AAW2C518_9ROSI</name>
<dbReference type="InterPro" id="IPR043153">
    <property type="entry name" value="DENN_C"/>
</dbReference>
<dbReference type="EMBL" id="JAZDWU010000008">
    <property type="protein sequence ID" value="KAK9993306.1"/>
    <property type="molecule type" value="Genomic_DNA"/>
</dbReference>
<gene>
    <name evidence="3" type="ORF">SO802_023009</name>
</gene>
<evidence type="ECO:0000313" key="3">
    <source>
        <dbReference type="EMBL" id="KAK9993306.1"/>
    </source>
</evidence>
<dbReference type="Pfam" id="PF02141">
    <property type="entry name" value="DENN"/>
    <property type="match status" value="1"/>
</dbReference>
<protein>
    <recommendedName>
        <fullName evidence="2">UDENN domain-containing protein</fullName>
    </recommendedName>
</protein>
<comment type="caution">
    <text evidence="3">The sequence shown here is derived from an EMBL/GenBank/DDBJ whole genome shotgun (WGS) entry which is preliminary data.</text>
</comment>
<reference evidence="3 4" key="1">
    <citation type="submission" date="2024-01" db="EMBL/GenBank/DDBJ databases">
        <title>A telomere-to-telomere, gap-free genome of sweet tea (Lithocarpus litseifolius).</title>
        <authorList>
            <person name="Zhou J."/>
        </authorList>
    </citation>
    <scope>NUCLEOTIDE SEQUENCE [LARGE SCALE GENOMIC DNA]</scope>
    <source>
        <strain evidence="3">Zhou-2022a</strain>
        <tissue evidence="3">Leaf</tissue>
    </source>
</reference>
<proteinExistence type="predicted"/>
<dbReference type="PANTHER" id="PTHR15288">
    <property type="entry name" value="DENN DOMAIN-CONTAINING PROTEIN 2"/>
    <property type="match status" value="1"/>
</dbReference>
<dbReference type="AlphaFoldDB" id="A0AAW2C518"/>
<evidence type="ECO:0000259" key="2">
    <source>
        <dbReference type="PROSITE" id="PS50211"/>
    </source>
</evidence>
<feature type="region of interest" description="Disordered" evidence="1">
    <location>
        <begin position="404"/>
        <end position="434"/>
    </location>
</feature>